<dbReference type="Proteomes" id="UP000027265">
    <property type="component" value="Unassembled WGS sequence"/>
</dbReference>
<reference evidence="3" key="1">
    <citation type="journal article" date="2014" name="Proc. Natl. Acad. Sci. U.S.A.">
        <title>Extensive sampling of basidiomycete genomes demonstrates inadequacy of the white-rot/brown-rot paradigm for wood decay fungi.</title>
        <authorList>
            <person name="Riley R."/>
            <person name="Salamov A.A."/>
            <person name="Brown D.W."/>
            <person name="Nagy L.G."/>
            <person name="Floudas D."/>
            <person name="Held B.W."/>
            <person name="Levasseur A."/>
            <person name="Lombard V."/>
            <person name="Morin E."/>
            <person name="Otillar R."/>
            <person name="Lindquist E.A."/>
            <person name="Sun H."/>
            <person name="LaButti K.M."/>
            <person name="Schmutz J."/>
            <person name="Jabbour D."/>
            <person name="Luo H."/>
            <person name="Baker S.E."/>
            <person name="Pisabarro A.G."/>
            <person name="Walton J.D."/>
            <person name="Blanchette R.A."/>
            <person name="Henrissat B."/>
            <person name="Martin F."/>
            <person name="Cullen D."/>
            <person name="Hibbett D.S."/>
            <person name="Grigoriev I.V."/>
        </authorList>
    </citation>
    <scope>NUCLEOTIDE SEQUENCE [LARGE SCALE GENOMIC DNA]</scope>
    <source>
        <strain evidence="3">MUCL 33604</strain>
    </source>
</reference>
<dbReference type="InParanoid" id="A0A067QA33"/>
<evidence type="ECO:0000313" key="3">
    <source>
        <dbReference type="Proteomes" id="UP000027265"/>
    </source>
</evidence>
<accession>A0A067QA33</accession>
<sequence>MINVVDREGRQVSNSVISRSPMLPNAVPRDNDDPLMPNNLARFQLRPKPISTPSKVYMVGETPHLYCLNPL</sequence>
<protein>
    <submittedName>
        <fullName evidence="2">Uncharacterized protein</fullName>
    </submittedName>
</protein>
<gene>
    <name evidence="2" type="ORF">JAAARDRAFT_29008</name>
</gene>
<keyword evidence="3" id="KW-1185">Reference proteome</keyword>
<evidence type="ECO:0000313" key="2">
    <source>
        <dbReference type="EMBL" id="KDQ63015.1"/>
    </source>
</evidence>
<evidence type="ECO:0000256" key="1">
    <source>
        <dbReference type="SAM" id="MobiDB-lite"/>
    </source>
</evidence>
<organism evidence="2 3">
    <name type="scientific">Jaapia argillacea MUCL 33604</name>
    <dbReference type="NCBI Taxonomy" id="933084"/>
    <lineage>
        <taxon>Eukaryota</taxon>
        <taxon>Fungi</taxon>
        <taxon>Dikarya</taxon>
        <taxon>Basidiomycota</taxon>
        <taxon>Agaricomycotina</taxon>
        <taxon>Agaricomycetes</taxon>
        <taxon>Agaricomycetidae</taxon>
        <taxon>Jaapiales</taxon>
        <taxon>Jaapiaceae</taxon>
        <taxon>Jaapia</taxon>
    </lineage>
</organism>
<dbReference type="HOGENOM" id="CLU_2740379_0_0_1"/>
<feature type="region of interest" description="Disordered" evidence="1">
    <location>
        <begin position="1"/>
        <end position="35"/>
    </location>
</feature>
<feature type="compositionally biased region" description="Basic and acidic residues" evidence="1">
    <location>
        <begin position="1"/>
        <end position="10"/>
    </location>
</feature>
<dbReference type="AlphaFoldDB" id="A0A067QA33"/>
<proteinExistence type="predicted"/>
<dbReference type="EMBL" id="KL197710">
    <property type="protein sequence ID" value="KDQ63015.1"/>
    <property type="molecule type" value="Genomic_DNA"/>
</dbReference>
<name>A0A067QA33_9AGAM</name>